<proteinExistence type="inferred from homology"/>
<dbReference type="CDD" id="cd07182">
    <property type="entry name" value="RNase_HII_bacteria_HII_like"/>
    <property type="match status" value="1"/>
</dbReference>
<comment type="similarity">
    <text evidence="5 14 16">Belongs to the RNase HII family.</text>
</comment>
<evidence type="ECO:0000256" key="15">
    <source>
        <dbReference type="PROSITE-ProRule" id="PRU01319"/>
    </source>
</evidence>
<keyword evidence="19" id="KW-1185">Reference proteome</keyword>
<dbReference type="GO" id="GO:0004523">
    <property type="term" value="F:RNA-DNA hybrid ribonuclease activity"/>
    <property type="evidence" value="ECO:0007669"/>
    <property type="project" value="UniProtKB-EC"/>
</dbReference>
<dbReference type="PANTHER" id="PTHR10954:SF18">
    <property type="entry name" value="RIBONUCLEASE HII"/>
    <property type="match status" value="1"/>
</dbReference>
<dbReference type="Pfam" id="PF01351">
    <property type="entry name" value="RNase_HII"/>
    <property type="match status" value="1"/>
</dbReference>
<evidence type="ECO:0000256" key="8">
    <source>
        <dbReference type="ARBA" id="ARBA00022490"/>
    </source>
</evidence>
<evidence type="ECO:0000313" key="19">
    <source>
        <dbReference type="Proteomes" id="UP001519504"/>
    </source>
</evidence>
<comment type="cofactor">
    <cofactor evidence="14 15">
        <name>Mn(2+)</name>
        <dbReference type="ChEBI" id="CHEBI:29035"/>
    </cofactor>
    <cofactor evidence="14 15">
        <name>Mg(2+)</name>
        <dbReference type="ChEBI" id="CHEBI:18420"/>
    </cofactor>
    <text evidence="14 15">Manganese or magnesium. Binds 1 divalent metal ion per monomer in the absence of substrate. May bind a second metal ion after substrate binding.</text>
</comment>
<dbReference type="RefSeq" id="WP_213808506.1">
    <property type="nucleotide sequence ID" value="NZ_JAAMFK010000001.1"/>
</dbReference>
<evidence type="ECO:0000256" key="11">
    <source>
        <dbReference type="ARBA" id="ARBA00022759"/>
    </source>
</evidence>
<evidence type="ECO:0000256" key="16">
    <source>
        <dbReference type="RuleBase" id="RU003515"/>
    </source>
</evidence>
<comment type="subcellular location">
    <subcellularLocation>
        <location evidence="4 14">Cytoplasm</location>
    </subcellularLocation>
</comment>
<dbReference type="InterPro" id="IPR001352">
    <property type="entry name" value="RNase_HII/HIII"/>
</dbReference>
<sequence>MTETIAAIKAALKAEKVDEQALTNWRKDERAGVKAALASYDKRLAKEAKLKADFMTRFSFESELWEQGFQAIAGIDEVGRGPLAGPVVAAACILPADFDVYGVIDSKQLSERVRDDLVSKIKEQAVDYGIGVVDAARIDEINIYQAAREAMKKSVLAMDVPADYLLVDAMQVDLELPQQSLIKGDARSNSIGAASILAKVTRDAMMKGYDVEYPGYGFAQNDGYGTKAHMEGLAKLGPCPIHRRTFAPIKKLLEND</sequence>
<dbReference type="NCBIfam" id="NF000595">
    <property type="entry name" value="PRK00015.1-3"/>
    <property type="match status" value="1"/>
</dbReference>
<dbReference type="PROSITE" id="PS51975">
    <property type="entry name" value="RNASE_H_2"/>
    <property type="match status" value="1"/>
</dbReference>
<dbReference type="EC" id="3.1.26.4" evidence="6 14"/>
<keyword evidence="8 14" id="KW-0963">Cytoplasm</keyword>
<evidence type="ECO:0000256" key="12">
    <source>
        <dbReference type="ARBA" id="ARBA00022801"/>
    </source>
</evidence>
<evidence type="ECO:0000256" key="10">
    <source>
        <dbReference type="ARBA" id="ARBA00022723"/>
    </source>
</evidence>
<evidence type="ECO:0000259" key="17">
    <source>
        <dbReference type="PROSITE" id="PS51975"/>
    </source>
</evidence>
<evidence type="ECO:0000256" key="9">
    <source>
        <dbReference type="ARBA" id="ARBA00022722"/>
    </source>
</evidence>
<comment type="function">
    <text evidence="3 14 16">Endonuclease that specifically degrades the RNA of RNA-DNA hybrids.</text>
</comment>
<dbReference type="InterPro" id="IPR022898">
    <property type="entry name" value="RNase_HII"/>
</dbReference>
<dbReference type="Gene3D" id="3.30.420.10">
    <property type="entry name" value="Ribonuclease H-like superfamily/Ribonuclease H"/>
    <property type="match status" value="1"/>
</dbReference>
<keyword evidence="13 14" id="KW-0464">Manganese</keyword>
<comment type="catalytic activity">
    <reaction evidence="1 14 15 16">
        <text>Endonucleolytic cleavage to 5'-phosphomonoester.</text>
        <dbReference type="EC" id="3.1.26.4"/>
    </reaction>
</comment>
<evidence type="ECO:0000256" key="14">
    <source>
        <dbReference type="HAMAP-Rule" id="MF_00052"/>
    </source>
</evidence>
<evidence type="ECO:0000256" key="1">
    <source>
        <dbReference type="ARBA" id="ARBA00000077"/>
    </source>
</evidence>
<protein>
    <recommendedName>
        <fullName evidence="7 14">Ribonuclease HII</fullName>
        <shortName evidence="14">RNase HII</shortName>
        <ecNumber evidence="6 14">3.1.26.4</ecNumber>
    </recommendedName>
</protein>
<feature type="domain" description="RNase H type-2" evidence="17">
    <location>
        <begin position="70"/>
        <end position="256"/>
    </location>
</feature>
<feature type="binding site" evidence="14 15">
    <location>
        <position position="76"/>
    </location>
    <ligand>
        <name>a divalent metal cation</name>
        <dbReference type="ChEBI" id="CHEBI:60240"/>
    </ligand>
</feature>
<keyword evidence="11 14" id="KW-0255">Endonuclease</keyword>
<evidence type="ECO:0000256" key="2">
    <source>
        <dbReference type="ARBA" id="ARBA00001946"/>
    </source>
</evidence>
<keyword evidence="9 14" id="KW-0540">Nuclease</keyword>
<keyword evidence="10 14" id="KW-0479">Metal-binding</keyword>
<comment type="caution">
    <text evidence="18">The sequence shown here is derived from an EMBL/GenBank/DDBJ whole genome shotgun (WGS) entry which is preliminary data.</text>
</comment>
<evidence type="ECO:0000256" key="6">
    <source>
        <dbReference type="ARBA" id="ARBA00012180"/>
    </source>
</evidence>
<dbReference type="SUPFAM" id="SSF53098">
    <property type="entry name" value="Ribonuclease H-like"/>
    <property type="match status" value="1"/>
</dbReference>
<dbReference type="PANTHER" id="PTHR10954">
    <property type="entry name" value="RIBONUCLEASE H2 SUBUNIT A"/>
    <property type="match status" value="1"/>
</dbReference>
<evidence type="ECO:0000313" key="18">
    <source>
        <dbReference type="EMBL" id="MBS9338224.1"/>
    </source>
</evidence>
<reference evidence="18 19" key="1">
    <citation type="submission" date="2020-02" db="EMBL/GenBank/DDBJ databases">
        <title>Fructobacillus sp. isolated from paper mulberry of Taiwan.</title>
        <authorList>
            <person name="Lin S.-T."/>
        </authorList>
    </citation>
    <scope>NUCLEOTIDE SEQUENCE [LARGE SCALE GENOMIC DNA]</scope>
    <source>
        <strain evidence="18 19">M2-14</strain>
    </source>
</reference>
<dbReference type="InterPro" id="IPR036397">
    <property type="entry name" value="RNaseH_sf"/>
</dbReference>
<dbReference type="Proteomes" id="UP001519504">
    <property type="component" value="Unassembled WGS sequence"/>
</dbReference>
<name>A0ABS5QYG0_9LACO</name>
<feature type="binding site" evidence="14 15">
    <location>
        <position position="77"/>
    </location>
    <ligand>
        <name>a divalent metal cation</name>
        <dbReference type="ChEBI" id="CHEBI:60240"/>
    </ligand>
</feature>
<evidence type="ECO:0000256" key="4">
    <source>
        <dbReference type="ARBA" id="ARBA00004496"/>
    </source>
</evidence>
<accession>A0ABS5QYG0</accession>
<evidence type="ECO:0000256" key="5">
    <source>
        <dbReference type="ARBA" id="ARBA00007383"/>
    </source>
</evidence>
<dbReference type="NCBIfam" id="NF000594">
    <property type="entry name" value="PRK00015.1-1"/>
    <property type="match status" value="1"/>
</dbReference>
<evidence type="ECO:0000256" key="13">
    <source>
        <dbReference type="ARBA" id="ARBA00023211"/>
    </source>
</evidence>
<dbReference type="InterPro" id="IPR012337">
    <property type="entry name" value="RNaseH-like_sf"/>
</dbReference>
<keyword evidence="12 14" id="KW-0378">Hydrolase</keyword>
<organism evidence="18 19">
    <name type="scientific">Fructobacillus broussonetiae</name>
    <dbReference type="NCBI Taxonomy" id="2713173"/>
    <lineage>
        <taxon>Bacteria</taxon>
        <taxon>Bacillati</taxon>
        <taxon>Bacillota</taxon>
        <taxon>Bacilli</taxon>
        <taxon>Lactobacillales</taxon>
        <taxon>Lactobacillaceae</taxon>
        <taxon>Fructobacillus</taxon>
    </lineage>
</organism>
<evidence type="ECO:0000256" key="3">
    <source>
        <dbReference type="ARBA" id="ARBA00004065"/>
    </source>
</evidence>
<evidence type="ECO:0000256" key="7">
    <source>
        <dbReference type="ARBA" id="ARBA00019179"/>
    </source>
</evidence>
<gene>
    <name evidence="14" type="primary">rnhB</name>
    <name evidence="18" type="ORF">G6R29_01065</name>
</gene>
<comment type="cofactor">
    <cofactor evidence="2">
        <name>Mg(2+)</name>
        <dbReference type="ChEBI" id="CHEBI:18420"/>
    </cofactor>
</comment>
<dbReference type="InterPro" id="IPR024567">
    <property type="entry name" value="RNase_HII/HIII_dom"/>
</dbReference>
<dbReference type="HAMAP" id="MF_00052_B">
    <property type="entry name" value="RNase_HII_B"/>
    <property type="match status" value="1"/>
</dbReference>
<feature type="binding site" evidence="14 15">
    <location>
        <position position="168"/>
    </location>
    <ligand>
        <name>a divalent metal cation</name>
        <dbReference type="ChEBI" id="CHEBI:60240"/>
    </ligand>
</feature>
<dbReference type="EMBL" id="JAAMFK010000001">
    <property type="protein sequence ID" value="MBS9338224.1"/>
    <property type="molecule type" value="Genomic_DNA"/>
</dbReference>